<evidence type="ECO:0000313" key="8">
    <source>
        <dbReference type="EMBL" id="HIU98950.1"/>
    </source>
</evidence>
<evidence type="ECO:0000256" key="4">
    <source>
        <dbReference type="ARBA" id="ARBA00022825"/>
    </source>
</evidence>
<dbReference type="PROSITE" id="PS00137">
    <property type="entry name" value="SUBTILASE_HIS"/>
    <property type="match status" value="1"/>
</dbReference>
<organism evidence="8 9">
    <name type="scientific">Candidatus Limadaptatus stercoripullorum</name>
    <dbReference type="NCBI Taxonomy" id="2840846"/>
    <lineage>
        <taxon>Bacteria</taxon>
        <taxon>Bacillati</taxon>
        <taxon>Bacillota</taxon>
        <taxon>Clostridia</taxon>
        <taxon>Eubacteriales</taxon>
        <taxon>Candidatus Limadaptatus</taxon>
    </lineage>
</organism>
<keyword evidence="3 5" id="KW-0378">Hydrolase</keyword>
<protein>
    <submittedName>
        <fullName evidence="8">S8 family serine peptidase</fullName>
    </submittedName>
</protein>
<sequence length="372" mass="38654">MFRIDGALVKALEAEDFAYALVRVSGKFALRSVARRMDTVAVFPFINAVGIRCDMKDAERLSGMPGVESVTAQARVTALSDDEAGTERGAPAYAEKEAEKEEGDAAVLGAARRMTGRGVTLCVMDTGVSPHSDLSLPRDRIVAFEDRIAGREFPYDDNGHGTFVAGVAAGSGFLSGGPPKGLAPAASVVGVKVIGESGETGAFKILEGMQWLFDNCGRLGVKVAVMSFGAQPAETADPLKLGAEMLVRRGVTVVCAAGNSGIGGLRSPGISPEVITVGAVDDALAVAPFSSSGVYQGVRRPDVYAPGVHIKGIEAGGTYSHMTGTSASAPLVAGACCLLHEAFPRLYPRDCKRLLLSACRKVNGIRVFTGFG</sequence>
<dbReference type="InterPro" id="IPR050131">
    <property type="entry name" value="Peptidase_S8_subtilisin-like"/>
</dbReference>
<dbReference type="GO" id="GO:0004252">
    <property type="term" value="F:serine-type endopeptidase activity"/>
    <property type="evidence" value="ECO:0007669"/>
    <property type="project" value="UniProtKB-UniRule"/>
</dbReference>
<evidence type="ECO:0000256" key="6">
    <source>
        <dbReference type="SAM" id="MobiDB-lite"/>
    </source>
</evidence>
<comment type="similarity">
    <text evidence="1 5">Belongs to the peptidase S8 family.</text>
</comment>
<dbReference type="InterPro" id="IPR000209">
    <property type="entry name" value="Peptidase_S8/S53_dom"/>
</dbReference>
<feature type="active site" description="Charge relay system" evidence="5">
    <location>
        <position position="326"/>
    </location>
</feature>
<gene>
    <name evidence="8" type="ORF">IAC73_03805</name>
</gene>
<dbReference type="GO" id="GO:0006508">
    <property type="term" value="P:proteolysis"/>
    <property type="evidence" value="ECO:0007669"/>
    <property type="project" value="UniProtKB-KW"/>
</dbReference>
<name>A0A9D1NAH6_9FIRM</name>
<feature type="active site" description="Charge relay system" evidence="5">
    <location>
        <position position="125"/>
    </location>
</feature>
<dbReference type="Proteomes" id="UP000886857">
    <property type="component" value="Unassembled WGS sequence"/>
</dbReference>
<keyword evidence="4 5" id="KW-0720">Serine protease</keyword>
<evidence type="ECO:0000313" key="9">
    <source>
        <dbReference type="Proteomes" id="UP000886857"/>
    </source>
</evidence>
<dbReference type="Gene3D" id="3.40.50.200">
    <property type="entry name" value="Peptidase S8/S53 domain"/>
    <property type="match status" value="1"/>
</dbReference>
<dbReference type="InterPro" id="IPR022398">
    <property type="entry name" value="Peptidase_S8_His-AS"/>
</dbReference>
<comment type="caution">
    <text evidence="8">The sequence shown here is derived from an EMBL/GenBank/DDBJ whole genome shotgun (WGS) entry which is preliminary data.</text>
</comment>
<dbReference type="SUPFAM" id="SSF52743">
    <property type="entry name" value="Subtilisin-like"/>
    <property type="match status" value="1"/>
</dbReference>
<dbReference type="PANTHER" id="PTHR43806">
    <property type="entry name" value="PEPTIDASE S8"/>
    <property type="match status" value="1"/>
</dbReference>
<dbReference type="EMBL" id="DVOE01000057">
    <property type="protein sequence ID" value="HIU98950.1"/>
    <property type="molecule type" value="Genomic_DNA"/>
</dbReference>
<dbReference type="InterPro" id="IPR015500">
    <property type="entry name" value="Peptidase_S8_subtilisin-rel"/>
</dbReference>
<reference evidence="8" key="1">
    <citation type="submission" date="2020-10" db="EMBL/GenBank/DDBJ databases">
        <authorList>
            <person name="Gilroy R."/>
        </authorList>
    </citation>
    <scope>NUCLEOTIDE SEQUENCE</scope>
    <source>
        <strain evidence="8">10406</strain>
    </source>
</reference>
<dbReference type="AlphaFoldDB" id="A0A9D1NAH6"/>
<evidence type="ECO:0000256" key="3">
    <source>
        <dbReference type="ARBA" id="ARBA00022801"/>
    </source>
</evidence>
<keyword evidence="2 5" id="KW-0645">Protease</keyword>
<dbReference type="InterPro" id="IPR036852">
    <property type="entry name" value="Peptidase_S8/S53_dom_sf"/>
</dbReference>
<dbReference type="Pfam" id="PF00082">
    <property type="entry name" value="Peptidase_S8"/>
    <property type="match status" value="1"/>
</dbReference>
<accession>A0A9D1NAH6</accession>
<dbReference type="InterPro" id="IPR023828">
    <property type="entry name" value="Peptidase_S8_Ser-AS"/>
</dbReference>
<dbReference type="PANTHER" id="PTHR43806:SF11">
    <property type="entry name" value="CEREVISIN-RELATED"/>
    <property type="match status" value="1"/>
</dbReference>
<evidence type="ECO:0000259" key="7">
    <source>
        <dbReference type="Pfam" id="PF00082"/>
    </source>
</evidence>
<feature type="region of interest" description="Disordered" evidence="6">
    <location>
        <begin position="78"/>
        <end position="98"/>
    </location>
</feature>
<evidence type="ECO:0000256" key="2">
    <source>
        <dbReference type="ARBA" id="ARBA00022670"/>
    </source>
</evidence>
<evidence type="ECO:0000256" key="1">
    <source>
        <dbReference type="ARBA" id="ARBA00011073"/>
    </source>
</evidence>
<dbReference type="PRINTS" id="PR00723">
    <property type="entry name" value="SUBTILISIN"/>
</dbReference>
<evidence type="ECO:0000256" key="5">
    <source>
        <dbReference type="PROSITE-ProRule" id="PRU01240"/>
    </source>
</evidence>
<proteinExistence type="inferred from homology"/>
<feature type="domain" description="Peptidase S8/S53" evidence="7">
    <location>
        <begin position="116"/>
        <end position="372"/>
    </location>
</feature>
<dbReference type="PROSITE" id="PS00138">
    <property type="entry name" value="SUBTILASE_SER"/>
    <property type="match status" value="1"/>
</dbReference>
<feature type="active site" description="Charge relay system" evidence="5">
    <location>
        <position position="160"/>
    </location>
</feature>
<dbReference type="PROSITE" id="PS51892">
    <property type="entry name" value="SUBTILASE"/>
    <property type="match status" value="1"/>
</dbReference>
<reference evidence="8" key="2">
    <citation type="journal article" date="2021" name="PeerJ">
        <title>Extensive microbial diversity within the chicken gut microbiome revealed by metagenomics and culture.</title>
        <authorList>
            <person name="Gilroy R."/>
            <person name="Ravi A."/>
            <person name="Getino M."/>
            <person name="Pursley I."/>
            <person name="Horton D.L."/>
            <person name="Alikhan N.F."/>
            <person name="Baker D."/>
            <person name="Gharbi K."/>
            <person name="Hall N."/>
            <person name="Watson M."/>
            <person name="Adriaenssens E.M."/>
            <person name="Foster-Nyarko E."/>
            <person name="Jarju S."/>
            <person name="Secka A."/>
            <person name="Antonio M."/>
            <person name="Oren A."/>
            <person name="Chaudhuri R.R."/>
            <person name="La Ragione R."/>
            <person name="Hildebrand F."/>
            <person name="Pallen M.J."/>
        </authorList>
    </citation>
    <scope>NUCLEOTIDE SEQUENCE</scope>
    <source>
        <strain evidence="8">10406</strain>
    </source>
</reference>